<sequence length="220" mass="24930">MEKTMAIRKINIIDAKWPFLSSIKILSIGVLQLSLLGKILQAEAFNFLAVVIAGLLVIDTLADRGFSNKVIRYSPLSDNTLSVIYWGNVLMGLLIFSALFISGIVADHLFNQPEITMMLEMAAVIFIIIPQGQHYRAILQREKQYSDIAFCEISSVFVGLIITLLTVWSTPSVLCALWGYLAMISVRMLAYCCYGRVWFQPEYQFNLKTFFQVCIRNVPR</sequence>
<dbReference type="InterPro" id="IPR050833">
    <property type="entry name" value="Poly_Biosynth_Transport"/>
</dbReference>
<keyword evidence="4 7" id="KW-0812">Transmembrane</keyword>
<evidence type="ECO:0000256" key="2">
    <source>
        <dbReference type="ARBA" id="ARBA00007430"/>
    </source>
</evidence>
<feature type="transmembrane region" description="Helical" evidence="7">
    <location>
        <begin position="21"/>
        <end position="39"/>
    </location>
</feature>
<name>A0A0H3L1L4_PANAA</name>
<feature type="transmembrane region" description="Helical" evidence="7">
    <location>
        <begin position="45"/>
        <end position="62"/>
    </location>
</feature>
<dbReference type="PANTHER" id="PTHR30250:SF10">
    <property type="entry name" value="LIPOPOLYSACCHARIDE BIOSYNTHESIS PROTEIN WZXC"/>
    <property type="match status" value="1"/>
</dbReference>
<proteinExistence type="inferred from homology"/>
<comment type="similarity">
    <text evidence="2">Belongs to the polysaccharide synthase family.</text>
</comment>
<dbReference type="EMBL" id="AP012032">
    <property type="protein sequence ID" value="BAK13216.1"/>
    <property type="molecule type" value="Genomic_DNA"/>
</dbReference>
<keyword evidence="3" id="KW-1003">Cell membrane</keyword>
<dbReference type="PATRIC" id="fig|932677.3.peg.3632"/>
<dbReference type="AlphaFoldDB" id="A0A0H3L1L4"/>
<dbReference type="Pfam" id="PF13440">
    <property type="entry name" value="Polysacc_synt_3"/>
    <property type="match status" value="1"/>
</dbReference>
<keyword evidence="5 7" id="KW-1133">Transmembrane helix</keyword>
<dbReference type="PANTHER" id="PTHR30250">
    <property type="entry name" value="PST FAMILY PREDICTED COLANIC ACID TRANSPORTER"/>
    <property type="match status" value="1"/>
</dbReference>
<reference evidence="9" key="1">
    <citation type="journal article" date="2012" name="Appl. Microbiol. Biotechnol.">
        <title>The complete genome sequence of Pantoea ananatis AJ13355, an organism with great biotechnological potential.</title>
        <authorList>
            <person name="Hara Y."/>
            <person name="Kadotani N."/>
            <person name="Izui H."/>
            <person name="Katashkina J.I."/>
            <person name="Kuvaeva T.M."/>
            <person name="Andreeva I.G."/>
            <person name="Golubeva L.I."/>
            <person name="Malko D.B."/>
            <person name="Makeev V.J."/>
            <person name="Mashko S.V."/>
            <person name="Kozlov Y.I."/>
        </authorList>
    </citation>
    <scope>NUCLEOTIDE SEQUENCE [LARGE SCALE GENOMIC DNA]</scope>
    <source>
        <strain evidence="9">AJ13355</strain>
    </source>
</reference>
<evidence type="ECO:0000256" key="5">
    <source>
        <dbReference type="ARBA" id="ARBA00022989"/>
    </source>
</evidence>
<dbReference type="GO" id="GO:0005886">
    <property type="term" value="C:plasma membrane"/>
    <property type="evidence" value="ECO:0007669"/>
    <property type="project" value="UniProtKB-SubCell"/>
</dbReference>
<evidence type="ECO:0000256" key="7">
    <source>
        <dbReference type="SAM" id="Phobius"/>
    </source>
</evidence>
<dbReference type="eggNOG" id="COG2244">
    <property type="taxonomic scope" value="Bacteria"/>
</dbReference>
<evidence type="ECO:0000256" key="4">
    <source>
        <dbReference type="ARBA" id="ARBA00022692"/>
    </source>
</evidence>
<feature type="transmembrane region" description="Helical" evidence="7">
    <location>
        <begin position="177"/>
        <end position="199"/>
    </location>
</feature>
<accession>A0A0H3L1L4</accession>
<dbReference type="OrthoDB" id="8538786at2"/>
<evidence type="ECO:0000256" key="1">
    <source>
        <dbReference type="ARBA" id="ARBA00004651"/>
    </source>
</evidence>
<dbReference type="KEGG" id="paj:PAJ_3136"/>
<evidence type="ECO:0000313" key="9">
    <source>
        <dbReference type="Proteomes" id="UP000006690"/>
    </source>
</evidence>
<protein>
    <submittedName>
        <fullName evidence="8">Lipopolysaccharide biosynthesis protein WzxC</fullName>
    </submittedName>
</protein>
<comment type="subcellular location">
    <subcellularLocation>
        <location evidence="1">Cell membrane</location>
        <topology evidence="1">Multi-pass membrane protein</topology>
    </subcellularLocation>
</comment>
<dbReference type="Proteomes" id="UP000006690">
    <property type="component" value="Chromosome"/>
</dbReference>
<keyword evidence="6 7" id="KW-0472">Membrane</keyword>
<evidence type="ECO:0000256" key="6">
    <source>
        <dbReference type="ARBA" id="ARBA00023136"/>
    </source>
</evidence>
<organism evidence="8 9">
    <name type="scientific">Pantoea ananatis (strain AJ13355)</name>
    <dbReference type="NCBI Taxonomy" id="932677"/>
    <lineage>
        <taxon>Bacteria</taxon>
        <taxon>Pseudomonadati</taxon>
        <taxon>Pseudomonadota</taxon>
        <taxon>Gammaproteobacteria</taxon>
        <taxon>Enterobacterales</taxon>
        <taxon>Erwiniaceae</taxon>
        <taxon>Pantoea</taxon>
    </lineage>
</organism>
<dbReference type="RefSeq" id="WP_014594911.1">
    <property type="nucleotide sequence ID" value="NC_017531.2"/>
</dbReference>
<dbReference type="HOGENOM" id="CLU_026911_1_0_6"/>
<feature type="transmembrane region" description="Helical" evidence="7">
    <location>
        <begin position="112"/>
        <end position="129"/>
    </location>
</feature>
<evidence type="ECO:0000313" key="8">
    <source>
        <dbReference type="EMBL" id="BAK13216.1"/>
    </source>
</evidence>
<feature type="transmembrane region" description="Helical" evidence="7">
    <location>
        <begin position="149"/>
        <end position="171"/>
    </location>
</feature>
<gene>
    <name evidence="8" type="primary">wzxC</name>
    <name evidence="8" type="ordered locus">PAJ_3136</name>
</gene>
<feature type="transmembrane region" description="Helical" evidence="7">
    <location>
        <begin position="83"/>
        <end position="106"/>
    </location>
</feature>
<evidence type="ECO:0000256" key="3">
    <source>
        <dbReference type="ARBA" id="ARBA00022475"/>
    </source>
</evidence>